<evidence type="ECO:0000256" key="1">
    <source>
        <dbReference type="ARBA" id="ARBA00009431"/>
    </source>
</evidence>
<dbReference type="EMBL" id="JANBVO010000038">
    <property type="protein sequence ID" value="KAJ9136696.1"/>
    <property type="molecule type" value="Genomic_DNA"/>
</dbReference>
<dbReference type="GO" id="GO:0004185">
    <property type="term" value="F:serine-type carboxypeptidase activity"/>
    <property type="evidence" value="ECO:0007669"/>
    <property type="project" value="UniProtKB-UniRule"/>
</dbReference>
<accession>A0AA38VER0</accession>
<dbReference type="InterPro" id="IPR001563">
    <property type="entry name" value="Peptidase_S10"/>
</dbReference>
<keyword evidence="6" id="KW-0732">Signal</keyword>
<evidence type="ECO:0000256" key="5">
    <source>
        <dbReference type="ARBA" id="ARBA00023180"/>
    </source>
</evidence>
<dbReference type="SUPFAM" id="SSF53474">
    <property type="entry name" value="alpha/beta-Hydrolases"/>
    <property type="match status" value="1"/>
</dbReference>
<feature type="chain" id="PRO_5041483632" description="Carboxypeptidase" evidence="6">
    <location>
        <begin position="20"/>
        <end position="581"/>
    </location>
</feature>
<gene>
    <name evidence="7" type="ORF">NKR23_g9616</name>
</gene>
<organism evidence="7 8">
    <name type="scientific">Pleurostoma richardsiae</name>
    <dbReference type="NCBI Taxonomy" id="41990"/>
    <lineage>
        <taxon>Eukaryota</taxon>
        <taxon>Fungi</taxon>
        <taxon>Dikarya</taxon>
        <taxon>Ascomycota</taxon>
        <taxon>Pezizomycotina</taxon>
        <taxon>Sordariomycetes</taxon>
        <taxon>Sordariomycetidae</taxon>
        <taxon>Calosphaeriales</taxon>
        <taxon>Pleurostomataceae</taxon>
        <taxon>Pleurostoma</taxon>
    </lineage>
</organism>
<dbReference type="EC" id="3.4.16.-" evidence="6"/>
<keyword evidence="3 6" id="KW-0645">Protease</keyword>
<keyword evidence="5" id="KW-0325">Glycoprotein</keyword>
<dbReference type="PANTHER" id="PTHR11802">
    <property type="entry name" value="SERINE PROTEASE FAMILY S10 SERINE CARBOXYPEPTIDASE"/>
    <property type="match status" value="1"/>
</dbReference>
<dbReference type="PANTHER" id="PTHR11802:SF479">
    <property type="entry name" value="CARBOXYPEPTIDASE"/>
    <property type="match status" value="1"/>
</dbReference>
<protein>
    <recommendedName>
        <fullName evidence="6">Carboxypeptidase</fullName>
        <ecNumber evidence="6">3.4.16.-</ecNumber>
    </recommendedName>
</protein>
<dbReference type="InterPro" id="IPR029058">
    <property type="entry name" value="AB_hydrolase_fold"/>
</dbReference>
<sequence>MHLSGFLSTLLLSASVIQGAVDTSHFQWRPPVRQRTVLPPIARRQAGVDSPFLNANSTKFVVNGTAIPDVDFDIGESYAGQLPIGGDSDGKLYFWFFPSTADNADKEILLWLNGGPGCSSLDGLLKEHGPFIWGTGTYAPIQNPWSWHHITNIVYVEQPVGTGFSQGTVTATNEDDVAKQFMGFWKNLVDTFGMQGKVYITGESYAGMYCPYIASNMLDANDTTYFDVQGMLIYDPAIEDDAIDEAPIRYFVDYWANLFPFNDTTKAQLANASETCGYDAFTDHYLSFPPPGPQPVAAKLPGMDENGTGLLPECEIFNFVMDAIFEINPGWNVYQVAQLLPVPDDVLGFPYSSFYTAPGREIYFNRTDVKKAINAPLDVDWQICSAQSVFAGSGDTSDPSSYAAIPYVIDRTRNVQIAHGSLDFVLLANATLLAIQNMTWGGAQGFQSVPAYPLFVPHHDNPSVAGMSGQGVLGTWHEERGLTWALIELTGHMVPTWQAAVAFRQIEVLLGRVSALNSTVPFPMYANSTQPDEDELGGGTGAPVQWDGKGAAGSGTSCSTVAKSNTTSAPLSAVSSKSFII</sequence>
<evidence type="ECO:0000256" key="2">
    <source>
        <dbReference type="ARBA" id="ARBA00022645"/>
    </source>
</evidence>
<dbReference type="InterPro" id="IPR018202">
    <property type="entry name" value="Ser_caboxypep_ser_AS"/>
</dbReference>
<keyword evidence="2 6" id="KW-0121">Carboxypeptidase</keyword>
<proteinExistence type="inferred from homology"/>
<keyword evidence="4 6" id="KW-0378">Hydrolase</keyword>
<dbReference type="PRINTS" id="PR00724">
    <property type="entry name" value="CRBOXYPTASEC"/>
</dbReference>
<dbReference type="PROSITE" id="PS00131">
    <property type="entry name" value="CARBOXYPEPT_SER_SER"/>
    <property type="match status" value="1"/>
</dbReference>
<dbReference type="Gene3D" id="3.40.50.1820">
    <property type="entry name" value="alpha/beta hydrolase"/>
    <property type="match status" value="1"/>
</dbReference>
<comment type="similarity">
    <text evidence="1 6">Belongs to the peptidase S10 family.</text>
</comment>
<name>A0AA38VER0_9PEZI</name>
<reference evidence="7" key="1">
    <citation type="submission" date="2022-07" db="EMBL/GenBank/DDBJ databases">
        <title>Fungi with potential for degradation of polypropylene.</title>
        <authorList>
            <person name="Gostincar C."/>
        </authorList>
    </citation>
    <scope>NUCLEOTIDE SEQUENCE</scope>
    <source>
        <strain evidence="7">EXF-13308</strain>
    </source>
</reference>
<evidence type="ECO:0000256" key="6">
    <source>
        <dbReference type="RuleBase" id="RU361156"/>
    </source>
</evidence>
<feature type="signal peptide" evidence="6">
    <location>
        <begin position="1"/>
        <end position="19"/>
    </location>
</feature>
<comment type="caution">
    <text evidence="7">The sequence shown here is derived from an EMBL/GenBank/DDBJ whole genome shotgun (WGS) entry which is preliminary data.</text>
</comment>
<dbReference type="GO" id="GO:0006508">
    <property type="term" value="P:proteolysis"/>
    <property type="evidence" value="ECO:0007669"/>
    <property type="project" value="UniProtKB-KW"/>
</dbReference>
<evidence type="ECO:0000313" key="8">
    <source>
        <dbReference type="Proteomes" id="UP001174694"/>
    </source>
</evidence>
<dbReference type="AlphaFoldDB" id="A0AA38VER0"/>
<evidence type="ECO:0000256" key="4">
    <source>
        <dbReference type="ARBA" id="ARBA00022801"/>
    </source>
</evidence>
<dbReference type="Proteomes" id="UP001174694">
    <property type="component" value="Unassembled WGS sequence"/>
</dbReference>
<evidence type="ECO:0000256" key="3">
    <source>
        <dbReference type="ARBA" id="ARBA00022670"/>
    </source>
</evidence>
<evidence type="ECO:0000313" key="7">
    <source>
        <dbReference type="EMBL" id="KAJ9136696.1"/>
    </source>
</evidence>
<keyword evidence="8" id="KW-1185">Reference proteome</keyword>
<dbReference type="Pfam" id="PF00450">
    <property type="entry name" value="Peptidase_S10"/>
    <property type="match status" value="1"/>
</dbReference>